<dbReference type="eggNOG" id="COG0760">
    <property type="taxonomic scope" value="Bacteria"/>
</dbReference>
<dbReference type="EMBL" id="AONG01000003">
    <property type="protein sequence ID" value="KIQ71007.1"/>
    <property type="molecule type" value="Genomic_DNA"/>
</dbReference>
<comment type="caution">
    <text evidence="12">The sequence shown here is derived from an EMBL/GenBank/DDBJ whole genome shotgun (WGS) entry which is preliminary data.</text>
</comment>
<keyword evidence="10" id="KW-0732">Signal</keyword>
<dbReference type="SUPFAM" id="SSF54534">
    <property type="entry name" value="FKBP-like"/>
    <property type="match status" value="1"/>
</dbReference>
<feature type="domain" description="PpiC" evidence="11">
    <location>
        <begin position="176"/>
        <end position="266"/>
    </location>
</feature>
<dbReference type="GO" id="GO:0003755">
    <property type="term" value="F:peptidyl-prolyl cis-trans isomerase activity"/>
    <property type="evidence" value="ECO:0007669"/>
    <property type="project" value="UniProtKB-KW"/>
</dbReference>
<evidence type="ECO:0000256" key="7">
    <source>
        <dbReference type="ARBA" id="ARBA00031484"/>
    </source>
</evidence>
<dbReference type="PANTHER" id="PTHR47245:SF2">
    <property type="entry name" value="PEPTIDYL-PROLYL CIS-TRANS ISOMERASE HP_0175-RELATED"/>
    <property type="match status" value="1"/>
</dbReference>
<evidence type="ECO:0000256" key="3">
    <source>
        <dbReference type="ARBA" id="ARBA00013194"/>
    </source>
</evidence>
<dbReference type="InterPro" id="IPR027304">
    <property type="entry name" value="Trigger_fact/SurA_dom_sf"/>
</dbReference>
<evidence type="ECO:0000256" key="4">
    <source>
        <dbReference type="ARBA" id="ARBA00018370"/>
    </source>
</evidence>
<dbReference type="SUPFAM" id="SSF109998">
    <property type="entry name" value="Triger factor/SurA peptide-binding domain-like"/>
    <property type="match status" value="1"/>
</dbReference>
<evidence type="ECO:0000256" key="6">
    <source>
        <dbReference type="ARBA" id="ARBA00030642"/>
    </source>
</evidence>
<accession>A0A0D0QFB0</accession>
<dbReference type="PROSITE" id="PS50198">
    <property type="entry name" value="PPIC_PPIASE_2"/>
    <property type="match status" value="1"/>
</dbReference>
<dbReference type="RefSeq" id="WP_018304503.1">
    <property type="nucleotide sequence ID" value="NZ_KB902314.1"/>
</dbReference>
<keyword evidence="8 12" id="KW-0413">Isomerase</keyword>
<protein>
    <recommendedName>
        <fullName evidence="4">Parvulin-like PPIase</fullName>
        <ecNumber evidence="3">5.2.1.8</ecNumber>
    </recommendedName>
    <alternativeName>
        <fullName evidence="6">Peptidyl-prolyl cis-trans isomerase plp</fullName>
    </alternativeName>
    <alternativeName>
        <fullName evidence="7">Rotamase plp</fullName>
    </alternativeName>
</protein>
<gene>
    <name evidence="12" type="ORF">Wenmar_00385</name>
</gene>
<keyword evidence="5 8" id="KW-0697">Rotamase</keyword>
<evidence type="ECO:0000256" key="10">
    <source>
        <dbReference type="SAM" id="SignalP"/>
    </source>
</evidence>
<organism evidence="12 13">
    <name type="scientific">Wenxinia marina DSM 24838</name>
    <dbReference type="NCBI Taxonomy" id="1123501"/>
    <lineage>
        <taxon>Bacteria</taxon>
        <taxon>Pseudomonadati</taxon>
        <taxon>Pseudomonadota</taxon>
        <taxon>Alphaproteobacteria</taxon>
        <taxon>Rhodobacterales</taxon>
        <taxon>Roseobacteraceae</taxon>
        <taxon>Wenxinia</taxon>
    </lineage>
</organism>
<evidence type="ECO:0000256" key="8">
    <source>
        <dbReference type="PROSITE-ProRule" id="PRU00278"/>
    </source>
</evidence>
<evidence type="ECO:0000256" key="9">
    <source>
        <dbReference type="SAM" id="MobiDB-lite"/>
    </source>
</evidence>
<dbReference type="InterPro" id="IPR000297">
    <property type="entry name" value="PPIase_PpiC"/>
</dbReference>
<comment type="catalytic activity">
    <reaction evidence="1">
        <text>[protein]-peptidylproline (omega=180) = [protein]-peptidylproline (omega=0)</text>
        <dbReference type="Rhea" id="RHEA:16237"/>
        <dbReference type="Rhea" id="RHEA-COMP:10747"/>
        <dbReference type="Rhea" id="RHEA-COMP:10748"/>
        <dbReference type="ChEBI" id="CHEBI:83833"/>
        <dbReference type="ChEBI" id="CHEBI:83834"/>
        <dbReference type="EC" id="5.2.1.8"/>
    </reaction>
</comment>
<feature type="signal peptide" evidence="10">
    <location>
        <begin position="1"/>
        <end position="23"/>
    </location>
</feature>
<keyword evidence="13" id="KW-1185">Reference proteome</keyword>
<dbReference type="Gene3D" id="3.10.50.40">
    <property type="match status" value="1"/>
</dbReference>
<evidence type="ECO:0000259" key="11">
    <source>
        <dbReference type="PROSITE" id="PS50198"/>
    </source>
</evidence>
<name>A0A0D0QFB0_9RHOB</name>
<feature type="chain" id="PRO_5007764230" description="Parvulin-like PPIase" evidence="10">
    <location>
        <begin position="24"/>
        <end position="325"/>
    </location>
</feature>
<dbReference type="InterPro" id="IPR050245">
    <property type="entry name" value="PrsA_foldase"/>
</dbReference>
<feature type="region of interest" description="Disordered" evidence="9">
    <location>
        <begin position="28"/>
        <end position="55"/>
    </location>
</feature>
<reference evidence="12 13" key="1">
    <citation type="submission" date="2013-01" db="EMBL/GenBank/DDBJ databases">
        <authorList>
            <person name="Fiebig A."/>
            <person name="Goeker M."/>
            <person name="Klenk H.-P.P."/>
        </authorList>
    </citation>
    <scope>NUCLEOTIDE SEQUENCE [LARGE SCALE GENOMIC DNA]</scope>
    <source>
        <strain evidence="12 13">DSM 24838</strain>
    </source>
</reference>
<evidence type="ECO:0000256" key="5">
    <source>
        <dbReference type="ARBA" id="ARBA00023110"/>
    </source>
</evidence>
<dbReference type="InterPro" id="IPR046357">
    <property type="entry name" value="PPIase_dom_sf"/>
</dbReference>
<evidence type="ECO:0000313" key="12">
    <source>
        <dbReference type="EMBL" id="KIQ71007.1"/>
    </source>
</evidence>
<dbReference type="InterPro" id="IPR023058">
    <property type="entry name" value="PPIase_PpiC_CS"/>
</dbReference>
<evidence type="ECO:0000256" key="2">
    <source>
        <dbReference type="ARBA" id="ARBA00007656"/>
    </source>
</evidence>
<comment type="similarity">
    <text evidence="2">Belongs to the PpiC/parvulin rotamase family.</text>
</comment>
<dbReference type="AlphaFoldDB" id="A0A0D0QFB0"/>
<dbReference type="PANTHER" id="PTHR47245">
    <property type="entry name" value="PEPTIDYLPROLYL ISOMERASE"/>
    <property type="match status" value="1"/>
</dbReference>
<evidence type="ECO:0000313" key="13">
    <source>
        <dbReference type="Proteomes" id="UP000035100"/>
    </source>
</evidence>
<dbReference type="EC" id="5.2.1.8" evidence="3"/>
<dbReference type="STRING" id="1123501.Wenmar_00385"/>
<dbReference type="PATRIC" id="fig|1123501.6.peg.444"/>
<evidence type="ECO:0000256" key="1">
    <source>
        <dbReference type="ARBA" id="ARBA00000971"/>
    </source>
</evidence>
<sequence length="325" mass="34699">MAQQTRLLAGTALALLLCAPAFAQDATDDTATDEMVPSEGAPMETAPVEETATDEAATDETADAAMSDVDAATVVATVNGVDITLGQMIIAKSQLPPQYQQLPDDVLFTGVLDQLIQQQLMADTIENVPARVEYAVENERRALLAGEAVNDLMTSAISDEAIQQRYDETFASAEPATEWNASHILVPTEEEAQAVLDRLEGGEAFSDLATELSQDPGSGQNGGNLGWFGPGMMVAPFEEAVTSLEPGETSEPIETQFGWHVVMLNETRDQQPPAFEEVSGEIAGQIQQEALQARLTELTDAAEIEMPEEGAFDPAVLSDLSLLDE</sequence>
<dbReference type="Pfam" id="PF13616">
    <property type="entry name" value="Rotamase_3"/>
    <property type="match status" value="1"/>
</dbReference>
<dbReference type="Proteomes" id="UP000035100">
    <property type="component" value="Unassembled WGS sequence"/>
</dbReference>
<dbReference type="PROSITE" id="PS01096">
    <property type="entry name" value="PPIC_PPIASE_1"/>
    <property type="match status" value="1"/>
</dbReference>
<proteinExistence type="inferred from homology"/>